<dbReference type="InParanoid" id="A0A1Y2GSA1"/>
<dbReference type="PANTHER" id="PTHR28002">
    <property type="entry name" value="MIOREX COMPLEX COMPONENT 11"/>
    <property type="match status" value="1"/>
</dbReference>
<reference evidence="1 2" key="1">
    <citation type="submission" date="2016-07" db="EMBL/GenBank/DDBJ databases">
        <title>Pervasive Adenine N6-methylation of Active Genes in Fungi.</title>
        <authorList>
            <consortium name="DOE Joint Genome Institute"/>
            <person name="Mondo S.J."/>
            <person name="Dannebaum R.O."/>
            <person name="Kuo R.C."/>
            <person name="Labutti K."/>
            <person name="Haridas S."/>
            <person name="Kuo A."/>
            <person name="Salamov A."/>
            <person name="Ahrendt S.R."/>
            <person name="Lipzen A."/>
            <person name="Sullivan W."/>
            <person name="Andreopoulos W.B."/>
            <person name="Clum A."/>
            <person name="Lindquist E."/>
            <person name="Daum C."/>
            <person name="Ramamoorthy G.K."/>
            <person name="Gryganskyi A."/>
            <person name="Culley D."/>
            <person name="Magnuson J.K."/>
            <person name="James T.Y."/>
            <person name="O'Malley M.A."/>
            <person name="Stajich J.E."/>
            <person name="Spatafora J.W."/>
            <person name="Visel A."/>
            <person name="Grigoriev I.V."/>
        </authorList>
    </citation>
    <scope>NUCLEOTIDE SEQUENCE [LARGE SCALE GENOMIC DNA]</scope>
    <source>
        <strain evidence="1 2">NRRL 3116</strain>
    </source>
</reference>
<dbReference type="Pfam" id="PF10306">
    <property type="entry name" value="FLILHELTA"/>
    <property type="match status" value="1"/>
</dbReference>
<protein>
    <submittedName>
        <fullName evidence="1">Uncharacterized protein</fullName>
    </submittedName>
</protein>
<dbReference type="RefSeq" id="XP_021882936.1">
    <property type="nucleotide sequence ID" value="XM_022027678.1"/>
</dbReference>
<accession>A0A1Y2GSA1</accession>
<keyword evidence="2" id="KW-1185">Reference proteome</keyword>
<dbReference type="Proteomes" id="UP000193648">
    <property type="component" value="Unassembled WGS sequence"/>
</dbReference>
<dbReference type="AlphaFoldDB" id="A0A1Y2GSA1"/>
<dbReference type="GO" id="GO:0005739">
    <property type="term" value="C:mitochondrion"/>
    <property type="evidence" value="ECO:0007669"/>
    <property type="project" value="TreeGrafter"/>
</dbReference>
<comment type="caution">
    <text evidence="1">The sequence shown here is derived from an EMBL/GenBank/DDBJ whole genome shotgun (WGS) entry which is preliminary data.</text>
</comment>
<sequence>MFGGQHIITRQLNKGVFGGASGAVRGTQFFFSKRHTSPPIRANFGDHKTRLYSSVTPTPPTNKTNSTVATAASDTVKKLSKFKQYAEQFKNKPASHLIAFGLLHEVTAVVPLPIVYFALAQSGMTIPFPEQAMEEGNKFVTRVAKYYGWNLEGDTGARTMLNMATSYALVKAVMPLRLALCAWMTPWTATRVISPVMSIWRRFRK</sequence>
<dbReference type="PANTHER" id="PTHR28002:SF1">
    <property type="entry name" value="MIOREX COMPLEX COMPONENT 11"/>
    <property type="match status" value="1"/>
</dbReference>
<gene>
    <name evidence="1" type="ORF">BCR41DRAFT_385519</name>
</gene>
<dbReference type="EMBL" id="MCFF01000012">
    <property type="protein sequence ID" value="ORZ21027.1"/>
    <property type="molecule type" value="Genomic_DNA"/>
</dbReference>
<dbReference type="GeneID" id="33569521"/>
<organism evidence="1 2">
    <name type="scientific">Lobosporangium transversale</name>
    <dbReference type="NCBI Taxonomy" id="64571"/>
    <lineage>
        <taxon>Eukaryota</taxon>
        <taxon>Fungi</taxon>
        <taxon>Fungi incertae sedis</taxon>
        <taxon>Mucoromycota</taxon>
        <taxon>Mortierellomycotina</taxon>
        <taxon>Mortierellomycetes</taxon>
        <taxon>Mortierellales</taxon>
        <taxon>Mortierellaceae</taxon>
        <taxon>Lobosporangium</taxon>
    </lineage>
</organism>
<name>A0A1Y2GSA1_9FUNG</name>
<dbReference type="InterPro" id="IPR018811">
    <property type="entry name" value="MRX11"/>
</dbReference>
<dbReference type="OrthoDB" id="5580261at2759"/>
<evidence type="ECO:0000313" key="2">
    <source>
        <dbReference type="Proteomes" id="UP000193648"/>
    </source>
</evidence>
<evidence type="ECO:0000313" key="1">
    <source>
        <dbReference type="EMBL" id="ORZ21027.1"/>
    </source>
</evidence>
<proteinExistence type="predicted"/>